<evidence type="ECO:0000313" key="3">
    <source>
        <dbReference type="Proteomes" id="UP001596013"/>
    </source>
</evidence>
<dbReference type="Proteomes" id="UP001596013">
    <property type="component" value="Unassembled WGS sequence"/>
</dbReference>
<protein>
    <submittedName>
        <fullName evidence="2">DUF6988 family protein</fullName>
    </submittedName>
</protein>
<name>A0ABW0JJJ3_9GAMM</name>
<proteinExistence type="predicted"/>
<accession>A0ABW0JJJ3</accession>
<dbReference type="PROSITE" id="PS51082">
    <property type="entry name" value="WH2"/>
    <property type="match status" value="1"/>
</dbReference>
<organism evidence="2 3">
    <name type="scientific">Rhodanobacter umsongensis</name>
    <dbReference type="NCBI Taxonomy" id="633153"/>
    <lineage>
        <taxon>Bacteria</taxon>
        <taxon>Pseudomonadati</taxon>
        <taxon>Pseudomonadota</taxon>
        <taxon>Gammaproteobacteria</taxon>
        <taxon>Lysobacterales</taxon>
        <taxon>Rhodanobacteraceae</taxon>
        <taxon>Rhodanobacter</taxon>
    </lineage>
</organism>
<dbReference type="Pfam" id="PF22491">
    <property type="entry name" value="DUF6988"/>
    <property type="match status" value="1"/>
</dbReference>
<evidence type="ECO:0000313" key="2">
    <source>
        <dbReference type="EMBL" id="MFC5436006.1"/>
    </source>
</evidence>
<dbReference type="InterPro" id="IPR003124">
    <property type="entry name" value="WH2_dom"/>
</dbReference>
<comment type="caution">
    <text evidence="2">The sequence shown here is derived from an EMBL/GenBank/DDBJ whole genome shotgun (WGS) entry which is preliminary data.</text>
</comment>
<dbReference type="EMBL" id="JBHSMK010000003">
    <property type="protein sequence ID" value="MFC5436006.1"/>
    <property type="molecule type" value="Genomic_DNA"/>
</dbReference>
<sequence length="274" mass="29846">MTTPNALTAAIRAGIAQLRKISVDPTPQQLAEDAQDALDCIEVVMSAIAEITTPAMSERMFLGLQLLRASCDYARALAFLFANNPVDLAGAALVLHRAQIESFLRAVFFSQLATEDELTDFFDNDQGPRHRTDRGKWVKISVPALAVEVQEQLACTEKAEPGTGNLGRMVANAWDPLCGMVHGGRAVHELYVDGQRQIGCSVPAPVQYQVTVNAVAIVNFCLAAACTISGWGGQQENSALDAPLRRFHLFVEQHNARLRSVGLHDMQRHIDGDQ</sequence>
<feature type="domain" description="WH2" evidence="1">
    <location>
        <begin position="3"/>
        <end position="21"/>
    </location>
</feature>
<evidence type="ECO:0000259" key="1">
    <source>
        <dbReference type="PROSITE" id="PS51082"/>
    </source>
</evidence>
<dbReference type="RefSeq" id="WP_377302925.1">
    <property type="nucleotide sequence ID" value="NZ_JBHSMK010000003.1"/>
</dbReference>
<gene>
    <name evidence="2" type="ORF">ACFPME_05515</name>
</gene>
<keyword evidence="3" id="KW-1185">Reference proteome</keyword>
<dbReference type="InterPro" id="IPR054257">
    <property type="entry name" value="DUF6988"/>
</dbReference>
<reference evidence="3" key="1">
    <citation type="journal article" date="2019" name="Int. J. Syst. Evol. Microbiol.">
        <title>The Global Catalogue of Microorganisms (GCM) 10K type strain sequencing project: providing services to taxonomists for standard genome sequencing and annotation.</title>
        <authorList>
            <consortium name="The Broad Institute Genomics Platform"/>
            <consortium name="The Broad Institute Genome Sequencing Center for Infectious Disease"/>
            <person name="Wu L."/>
            <person name="Ma J."/>
        </authorList>
    </citation>
    <scope>NUCLEOTIDE SEQUENCE [LARGE SCALE GENOMIC DNA]</scope>
    <source>
        <strain evidence="3">JCM 17130</strain>
    </source>
</reference>